<dbReference type="Gene3D" id="3.40.50.300">
    <property type="entry name" value="P-loop containing nucleotide triphosphate hydrolases"/>
    <property type="match status" value="1"/>
</dbReference>
<name>A0A926I000_9FIRM</name>
<reference evidence="1" key="1">
    <citation type="submission" date="2020-08" db="EMBL/GenBank/DDBJ databases">
        <title>Genome public.</title>
        <authorList>
            <person name="Liu C."/>
            <person name="Sun Q."/>
        </authorList>
    </citation>
    <scope>NUCLEOTIDE SEQUENCE</scope>
    <source>
        <strain evidence="1">NSJ-31</strain>
    </source>
</reference>
<protein>
    <submittedName>
        <fullName evidence="1">PBSX family phage terminase large subunit</fullName>
    </submittedName>
</protein>
<dbReference type="EMBL" id="JACRST010000006">
    <property type="protein sequence ID" value="MBC8546467.1"/>
    <property type="molecule type" value="Genomic_DNA"/>
</dbReference>
<dbReference type="InterPro" id="IPR027417">
    <property type="entry name" value="P-loop_NTPase"/>
</dbReference>
<dbReference type="RefSeq" id="WP_249282546.1">
    <property type="nucleotide sequence ID" value="NZ_JACRST010000006.1"/>
</dbReference>
<comment type="caution">
    <text evidence="1">The sequence shown here is derived from an EMBL/GenBank/DDBJ whole genome shotgun (WGS) entry which is preliminary data.</text>
</comment>
<proteinExistence type="predicted"/>
<sequence>MYKTFSRKQMQVMTWWAHPTISKQYNAVICDGSIRAGKTLSMSTSFLLWAMTKFDGCSFAICGKTVSSCRRNVVTPLLTEMAGEMQCEDRVSKNYLEISHQGRSNRFYIFGGKDESSAALIQGVTLAGVLFDEVALMPQSFVEQATARCSVDGSKFWFNCNPEHPFHWFYLEWICKRDEKKALYLHFTMDDNPSLSQEIRERYGGMYSGVFYDRFIRGKWVVARGRVYPMFSEDFHVVRTEPRPYDRYVISIDYGTVNPFSAGLWGRCGGRWYRVAEYYWDSRATNIQRTDEEHYIELEKLAGRHPIDRVVIDPSAASFIQCIRRHGKFMAKQAVNDVMFGVNRVAQRLQDGTLRINDCCKDIRREFAVYSWDDKALEDKPLKEHDHTMDDMRYFVATVIDPPGGLRIGGI</sequence>
<accession>A0A926I000</accession>
<dbReference type="AlphaFoldDB" id="A0A926I000"/>
<dbReference type="Gene3D" id="3.30.420.280">
    <property type="match status" value="1"/>
</dbReference>
<evidence type="ECO:0000313" key="1">
    <source>
        <dbReference type="EMBL" id="MBC8546467.1"/>
    </source>
</evidence>
<dbReference type="Pfam" id="PF03237">
    <property type="entry name" value="Terminase_6N"/>
    <property type="match status" value="1"/>
</dbReference>
<dbReference type="NCBIfam" id="TIGR01547">
    <property type="entry name" value="phage_term_2"/>
    <property type="match status" value="1"/>
</dbReference>
<evidence type="ECO:0000313" key="2">
    <source>
        <dbReference type="Proteomes" id="UP000653127"/>
    </source>
</evidence>
<keyword evidence="2" id="KW-1185">Reference proteome</keyword>
<dbReference type="Proteomes" id="UP000653127">
    <property type="component" value="Unassembled WGS sequence"/>
</dbReference>
<gene>
    <name evidence="1" type="ORF">H8711_05905</name>
</gene>
<organism evidence="1 2">
    <name type="scientific">Ligaoa zhengdingensis</name>
    <dbReference type="NCBI Taxonomy" id="2763658"/>
    <lineage>
        <taxon>Bacteria</taxon>
        <taxon>Bacillati</taxon>
        <taxon>Bacillota</taxon>
        <taxon>Clostridia</taxon>
        <taxon>Eubacteriales</taxon>
        <taxon>Oscillospiraceae</taxon>
        <taxon>Ligaoa</taxon>
    </lineage>
</organism>
<dbReference type="InterPro" id="IPR006437">
    <property type="entry name" value="Phage_terminase_lsu"/>
</dbReference>